<protein>
    <submittedName>
        <fullName evidence="1">Uncharacterized protein</fullName>
    </submittedName>
</protein>
<dbReference type="KEGG" id="cyc:PCC7424_2334"/>
<name>B7KIR9_GLOC7</name>
<dbReference type="EMBL" id="CP001291">
    <property type="protein sequence ID" value="ACK70755.1"/>
    <property type="molecule type" value="Genomic_DNA"/>
</dbReference>
<keyword evidence="2" id="KW-1185">Reference proteome</keyword>
<organism evidence="1 2">
    <name type="scientific">Gloeothece citriformis (strain PCC 7424)</name>
    <name type="common">Cyanothece sp. (strain PCC 7424)</name>
    <dbReference type="NCBI Taxonomy" id="65393"/>
    <lineage>
        <taxon>Bacteria</taxon>
        <taxon>Bacillati</taxon>
        <taxon>Cyanobacteriota</taxon>
        <taxon>Cyanophyceae</taxon>
        <taxon>Oscillatoriophycideae</taxon>
        <taxon>Chroococcales</taxon>
        <taxon>Aphanothecaceae</taxon>
        <taxon>Gloeothece</taxon>
        <taxon>Gloeothece citriformis</taxon>
    </lineage>
</organism>
<proteinExistence type="predicted"/>
<dbReference type="AlphaFoldDB" id="B7KIR9"/>
<accession>B7KIR9</accession>
<reference evidence="2" key="1">
    <citation type="journal article" date="2011" name="MBio">
        <title>Novel metabolic attributes of the genus Cyanothece, comprising a group of unicellular nitrogen-fixing Cyanobacteria.</title>
        <authorList>
            <person name="Bandyopadhyay A."/>
            <person name="Elvitigala T."/>
            <person name="Welsh E."/>
            <person name="Stockel J."/>
            <person name="Liberton M."/>
            <person name="Min H."/>
            <person name="Sherman L.A."/>
            <person name="Pakrasi H.B."/>
        </authorList>
    </citation>
    <scope>NUCLEOTIDE SEQUENCE [LARGE SCALE GENOMIC DNA]</scope>
    <source>
        <strain evidence="2">PCC 7424</strain>
    </source>
</reference>
<dbReference type="Proteomes" id="UP000002384">
    <property type="component" value="Chromosome"/>
</dbReference>
<evidence type="ECO:0000313" key="1">
    <source>
        <dbReference type="EMBL" id="ACK70755.1"/>
    </source>
</evidence>
<dbReference type="HOGENOM" id="CLU_3308359_0_0_3"/>
<evidence type="ECO:0000313" key="2">
    <source>
        <dbReference type="Proteomes" id="UP000002384"/>
    </source>
</evidence>
<gene>
    <name evidence="1" type="ordered locus">PCC7424_2334</name>
</gene>
<sequence length="39" mass="4557">MNNEQLTVNNEQLTMNNEQLTVNSVNRLGNFRQLRVPKV</sequence>